<protein>
    <submittedName>
        <fullName evidence="1">Uncharacterized protein</fullName>
    </submittedName>
</protein>
<reference evidence="1" key="2">
    <citation type="journal article" date="2022" name="Microbiol. Resour. Announc.">
        <title>Metagenome Sequencing to Explore Phylogenomics of Terrestrial Cyanobacteria.</title>
        <authorList>
            <person name="Ward R.D."/>
            <person name="Stajich J.E."/>
            <person name="Johansen J.R."/>
            <person name="Huntemann M."/>
            <person name="Clum A."/>
            <person name="Foster B."/>
            <person name="Foster B."/>
            <person name="Roux S."/>
            <person name="Palaniappan K."/>
            <person name="Varghese N."/>
            <person name="Mukherjee S."/>
            <person name="Reddy T.B.K."/>
            <person name="Daum C."/>
            <person name="Copeland A."/>
            <person name="Chen I.A."/>
            <person name="Ivanova N.N."/>
            <person name="Kyrpides N.C."/>
            <person name="Shapiro N."/>
            <person name="Eloe-Fadrosh E.A."/>
            <person name="Pietrasiak N."/>
        </authorList>
    </citation>
    <scope>NUCLEOTIDE SEQUENCE</scope>
    <source>
        <strain evidence="1">GSE-NOS-MK-12-04C</strain>
    </source>
</reference>
<evidence type="ECO:0000313" key="2">
    <source>
        <dbReference type="Proteomes" id="UP000729701"/>
    </source>
</evidence>
<evidence type="ECO:0000313" key="1">
    <source>
        <dbReference type="EMBL" id="MBW4670054.1"/>
    </source>
</evidence>
<gene>
    <name evidence="1" type="ORF">KME60_22240</name>
</gene>
<sequence>MHGHSNLKHQQLSLNFKGFEYFLVEGLFTKAVRELIQIIANKQITTKDIHQYAEKGGLQLRYSYGILRIVPSYKGKSGRFWRWDVICSPVSLKSVSSRIS</sequence>
<accession>A0A951QPC7</accession>
<dbReference type="AlphaFoldDB" id="A0A951QPC7"/>
<organism evidence="1 2">
    <name type="scientific">Cyanomargarita calcarea GSE-NOS-MK-12-04C</name>
    <dbReference type="NCBI Taxonomy" id="2839659"/>
    <lineage>
        <taxon>Bacteria</taxon>
        <taxon>Bacillati</taxon>
        <taxon>Cyanobacteriota</taxon>
        <taxon>Cyanophyceae</taxon>
        <taxon>Nostocales</taxon>
        <taxon>Cyanomargaritaceae</taxon>
        <taxon>Cyanomargarita</taxon>
    </lineage>
</organism>
<comment type="caution">
    <text evidence="1">The sequence shown here is derived from an EMBL/GenBank/DDBJ whole genome shotgun (WGS) entry which is preliminary data.</text>
</comment>
<reference evidence="1" key="1">
    <citation type="submission" date="2021-05" db="EMBL/GenBank/DDBJ databases">
        <authorList>
            <person name="Pietrasiak N."/>
            <person name="Ward R."/>
            <person name="Stajich J.E."/>
            <person name="Kurbessoian T."/>
        </authorList>
    </citation>
    <scope>NUCLEOTIDE SEQUENCE</scope>
    <source>
        <strain evidence="1">GSE-NOS-MK-12-04C</strain>
    </source>
</reference>
<dbReference type="Proteomes" id="UP000729701">
    <property type="component" value="Unassembled WGS sequence"/>
</dbReference>
<name>A0A951QPC7_9CYAN</name>
<proteinExistence type="predicted"/>
<dbReference type="EMBL" id="JAHHGZ010000026">
    <property type="protein sequence ID" value="MBW4670054.1"/>
    <property type="molecule type" value="Genomic_DNA"/>
</dbReference>